<dbReference type="InterPro" id="IPR050498">
    <property type="entry name" value="Ycf3"/>
</dbReference>
<dbReference type="PANTHER" id="PTHR44858:SF1">
    <property type="entry name" value="UDP-N-ACETYLGLUCOSAMINE--PEPTIDE N-ACETYLGLUCOSAMINYLTRANSFERASE SPINDLY-RELATED"/>
    <property type="match status" value="1"/>
</dbReference>
<dbReference type="Pfam" id="PF13432">
    <property type="entry name" value="TPR_16"/>
    <property type="match status" value="1"/>
</dbReference>
<evidence type="ECO:0000256" key="1">
    <source>
        <dbReference type="ARBA" id="ARBA00022737"/>
    </source>
</evidence>
<feature type="repeat" description="TPR" evidence="3">
    <location>
        <begin position="163"/>
        <end position="196"/>
    </location>
</feature>
<dbReference type="InterPro" id="IPR019734">
    <property type="entry name" value="TPR_rpt"/>
</dbReference>
<dbReference type="InterPro" id="IPR011990">
    <property type="entry name" value="TPR-like_helical_dom_sf"/>
</dbReference>
<dbReference type="Gene3D" id="1.25.40.10">
    <property type="entry name" value="Tetratricopeptide repeat domain"/>
    <property type="match status" value="2"/>
</dbReference>
<dbReference type="PROSITE" id="PS50005">
    <property type="entry name" value="TPR"/>
    <property type="match status" value="4"/>
</dbReference>
<name>A0A7D4BE94_9BACT</name>
<dbReference type="KEGG" id="ttz:FHG85_09465"/>
<feature type="repeat" description="TPR" evidence="3">
    <location>
        <begin position="24"/>
        <end position="57"/>
    </location>
</feature>
<dbReference type="AlphaFoldDB" id="A0A7D4BE94"/>
<evidence type="ECO:0000256" key="3">
    <source>
        <dbReference type="PROSITE-ProRule" id="PRU00339"/>
    </source>
</evidence>
<gene>
    <name evidence="5" type="ORF">FHG85_09465</name>
</gene>
<accession>A0A7D4BE94</accession>
<feature type="chain" id="PRO_5029459275" evidence="4">
    <location>
        <begin position="21"/>
        <end position="242"/>
    </location>
</feature>
<dbReference type="PROSITE" id="PS50293">
    <property type="entry name" value="TPR_REGION"/>
    <property type="match status" value="1"/>
</dbReference>
<dbReference type="Pfam" id="PF13414">
    <property type="entry name" value="TPR_11"/>
    <property type="match status" value="2"/>
</dbReference>
<evidence type="ECO:0000313" key="6">
    <source>
        <dbReference type="Proteomes" id="UP000500961"/>
    </source>
</evidence>
<dbReference type="EMBL" id="CP041345">
    <property type="protein sequence ID" value="QKG80483.1"/>
    <property type="molecule type" value="Genomic_DNA"/>
</dbReference>
<feature type="repeat" description="TPR" evidence="3">
    <location>
        <begin position="129"/>
        <end position="162"/>
    </location>
</feature>
<feature type="signal peptide" evidence="4">
    <location>
        <begin position="1"/>
        <end position="20"/>
    </location>
</feature>
<protein>
    <submittedName>
        <fullName evidence="5">Tetratricopeptide repeat protein</fullName>
    </submittedName>
</protein>
<evidence type="ECO:0000256" key="4">
    <source>
        <dbReference type="SAM" id="SignalP"/>
    </source>
</evidence>
<dbReference type="SMART" id="SM00028">
    <property type="entry name" value="TPR"/>
    <property type="match status" value="6"/>
</dbReference>
<dbReference type="SUPFAM" id="SSF48452">
    <property type="entry name" value="TPR-like"/>
    <property type="match status" value="1"/>
</dbReference>
<keyword evidence="6" id="KW-1185">Reference proteome</keyword>
<evidence type="ECO:0000313" key="5">
    <source>
        <dbReference type="EMBL" id="QKG80483.1"/>
    </source>
</evidence>
<organism evidence="5 6">
    <name type="scientific">Tenuifilum thalassicum</name>
    <dbReference type="NCBI Taxonomy" id="2590900"/>
    <lineage>
        <taxon>Bacteria</taxon>
        <taxon>Pseudomonadati</taxon>
        <taxon>Bacteroidota</taxon>
        <taxon>Bacteroidia</taxon>
        <taxon>Bacteroidales</taxon>
        <taxon>Tenuifilaceae</taxon>
        <taxon>Tenuifilum</taxon>
    </lineage>
</organism>
<keyword evidence="2 3" id="KW-0802">TPR repeat</keyword>
<evidence type="ECO:0000256" key="2">
    <source>
        <dbReference type="ARBA" id="ARBA00022803"/>
    </source>
</evidence>
<feature type="repeat" description="TPR" evidence="3">
    <location>
        <begin position="92"/>
        <end position="125"/>
    </location>
</feature>
<keyword evidence="1" id="KW-0677">Repeat</keyword>
<reference evidence="5 6" key="1">
    <citation type="submission" date="2019-07" db="EMBL/GenBank/DDBJ databases">
        <title>Thalassofilum flectens gen. nov., sp. nov., a novel moderate thermophilic anaerobe from a shallow sea hot spring in Kunashir Island (Russia), representing a new family in the order Bacteroidales, and proposal of Thalassofilacea fam. nov.</title>
        <authorList>
            <person name="Kochetkova T.V."/>
            <person name="Podosokorskaya O.A."/>
            <person name="Novikov A."/>
            <person name="Elcheninov A.G."/>
            <person name="Toshchakov S.V."/>
            <person name="Kublanov I.V."/>
        </authorList>
    </citation>
    <scope>NUCLEOTIDE SEQUENCE [LARGE SCALE GENOMIC DNA]</scope>
    <source>
        <strain evidence="5 6">38-H</strain>
    </source>
</reference>
<dbReference type="Proteomes" id="UP000500961">
    <property type="component" value="Chromosome"/>
</dbReference>
<sequence length="242" mass="27775">MLRYFSTLLVFCSFSAFVFAQSDVNELIESGNQKIKERNFKAASSDFKNALEISPDDTAALNGIILTYIYLKDFREANKWIEQALEKHPENPAFLYRRGIVNNLNDNYEKAISDFEEALAKKPYTSLTIQILLNKASSHYKLEQYNEALDIYNKVIELDPRNFKAYNFRGLVNFKLGYFVDAVTDYTKAIDLDPSYPLPYYNRGMSLLKLNELQSACSDFRKACQLGYVNSCKMVVAECGVK</sequence>
<dbReference type="RefSeq" id="WP_173075239.1">
    <property type="nucleotide sequence ID" value="NZ_CP041345.1"/>
</dbReference>
<proteinExistence type="predicted"/>
<dbReference type="PANTHER" id="PTHR44858">
    <property type="entry name" value="TETRATRICOPEPTIDE REPEAT PROTEIN 6"/>
    <property type="match status" value="1"/>
</dbReference>
<keyword evidence="4" id="KW-0732">Signal</keyword>